<accession>A0A919UQL0</accession>
<proteinExistence type="predicted"/>
<evidence type="ECO:0000313" key="2">
    <source>
        <dbReference type="EMBL" id="GIH26523.1"/>
    </source>
</evidence>
<organism evidence="2 3">
    <name type="scientific">Acrocarpospora phusangensis</name>
    <dbReference type="NCBI Taxonomy" id="1070424"/>
    <lineage>
        <taxon>Bacteria</taxon>
        <taxon>Bacillati</taxon>
        <taxon>Actinomycetota</taxon>
        <taxon>Actinomycetes</taxon>
        <taxon>Streptosporangiales</taxon>
        <taxon>Streptosporangiaceae</taxon>
        <taxon>Acrocarpospora</taxon>
    </lineage>
</organism>
<sequence>MTKMPEIEQETIAAQSRQGEESTSAPSTGDAWDLIDEGYSADHVIGRLAGLYTIAMNDDSLDDPDLDPEDWEPPPLI</sequence>
<feature type="compositionally biased region" description="Polar residues" evidence="1">
    <location>
        <begin position="12"/>
        <end position="27"/>
    </location>
</feature>
<evidence type="ECO:0000313" key="3">
    <source>
        <dbReference type="Proteomes" id="UP000640052"/>
    </source>
</evidence>
<comment type="caution">
    <text evidence="2">The sequence shown here is derived from an EMBL/GenBank/DDBJ whole genome shotgun (WGS) entry which is preliminary data.</text>
</comment>
<gene>
    <name evidence="2" type="ORF">Aph01nite_48330</name>
</gene>
<feature type="region of interest" description="Disordered" evidence="1">
    <location>
        <begin position="1"/>
        <end position="33"/>
    </location>
</feature>
<protein>
    <submittedName>
        <fullName evidence="2">Uncharacterized protein</fullName>
    </submittedName>
</protein>
<dbReference type="EMBL" id="BOOA01000041">
    <property type="protein sequence ID" value="GIH26523.1"/>
    <property type="molecule type" value="Genomic_DNA"/>
</dbReference>
<feature type="region of interest" description="Disordered" evidence="1">
    <location>
        <begin position="58"/>
        <end position="77"/>
    </location>
</feature>
<dbReference type="AlphaFoldDB" id="A0A919UQL0"/>
<reference evidence="2" key="1">
    <citation type="submission" date="2021-01" db="EMBL/GenBank/DDBJ databases">
        <title>Whole genome shotgun sequence of Acrocarpospora phusangensis NBRC 108782.</title>
        <authorList>
            <person name="Komaki H."/>
            <person name="Tamura T."/>
        </authorList>
    </citation>
    <scope>NUCLEOTIDE SEQUENCE</scope>
    <source>
        <strain evidence="2">NBRC 108782</strain>
    </source>
</reference>
<keyword evidence="3" id="KW-1185">Reference proteome</keyword>
<feature type="compositionally biased region" description="Acidic residues" evidence="1">
    <location>
        <begin position="59"/>
        <end position="77"/>
    </location>
</feature>
<name>A0A919UQL0_9ACTN</name>
<dbReference type="Proteomes" id="UP000640052">
    <property type="component" value="Unassembled WGS sequence"/>
</dbReference>
<evidence type="ECO:0000256" key="1">
    <source>
        <dbReference type="SAM" id="MobiDB-lite"/>
    </source>
</evidence>